<gene>
    <name evidence="2" type="ORF">G9H71_03765</name>
</gene>
<comment type="caution">
    <text evidence="2">The sequence shown here is derived from an EMBL/GenBank/DDBJ whole genome shotgun (WGS) entry which is preliminary data.</text>
</comment>
<dbReference type="Proteomes" id="UP000800981">
    <property type="component" value="Unassembled WGS sequence"/>
</dbReference>
<evidence type="ECO:0000313" key="3">
    <source>
        <dbReference type="Proteomes" id="UP000800981"/>
    </source>
</evidence>
<reference evidence="2 3" key="1">
    <citation type="submission" date="2020-03" db="EMBL/GenBank/DDBJ databases">
        <title>Two novel Motilibacter sp.</title>
        <authorList>
            <person name="Liu S."/>
        </authorList>
    </citation>
    <scope>NUCLEOTIDE SEQUENCE [LARGE SCALE GENOMIC DNA]</scope>
    <source>
        <strain evidence="2 3">E257</strain>
    </source>
</reference>
<evidence type="ECO:0000313" key="2">
    <source>
        <dbReference type="EMBL" id="NHC12892.1"/>
    </source>
</evidence>
<protein>
    <submittedName>
        <fullName evidence="2">Uncharacterized protein</fullName>
    </submittedName>
</protein>
<dbReference type="RefSeq" id="WP_166277999.1">
    <property type="nucleotide sequence ID" value="NZ_JAANNP010000001.1"/>
</dbReference>
<feature type="region of interest" description="Disordered" evidence="1">
    <location>
        <begin position="1"/>
        <end position="55"/>
    </location>
</feature>
<proteinExistence type="predicted"/>
<evidence type="ECO:0000256" key="1">
    <source>
        <dbReference type="SAM" id="MobiDB-lite"/>
    </source>
</evidence>
<dbReference type="EMBL" id="JAANNP010000001">
    <property type="protein sequence ID" value="NHC12892.1"/>
    <property type="molecule type" value="Genomic_DNA"/>
</dbReference>
<name>A0ABX0GQB0_9ACTN</name>
<sequence length="55" mass="5793">MSQQPDHELEELEEDSAVPPRPEEVIADAGDDQARSPGVQPVVPGAPEVADSTLS</sequence>
<organism evidence="2 3">
    <name type="scientific">Motilibacter deserti</name>
    <dbReference type="NCBI Taxonomy" id="2714956"/>
    <lineage>
        <taxon>Bacteria</taxon>
        <taxon>Bacillati</taxon>
        <taxon>Actinomycetota</taxon>
        <taxon>Actinomycetes</taxon>
        <taxon>Motilibacterales</taxon>
        <taxon>Motilibacteraceae</taxon>
        <taxon>Motilibacter</taxon>
    </lineage>
</organism>
<accession>A0ABX0GQB0</accession>
<keyword evidence="3" id="KW-1185">Reference proteome</keyword>